<evidence type="ECO:0000256" key="2">
    <source>
        <dbReference type="ARBA" id="ARBA00022454"/>
    </source>
</evidence>
<evidence type="ECO:0000256" key="8">
    <source>
        <dbReference type="ARBA" id="ARBA00023306"/>
    </source>
</evidence>
<dbReference type="InterPro" id="IPR055260">
    <property type="entry name" value="Ndc80_CH"/>
</dbReference>
<evidence type="ECO:0000259" key="14">
    <source>
        <dbReference type="Pfam" id="PF18077"/>
    </source>
</evidence>
<comment type="function">
    <text evidence="10">Acts as a component of the essential kinetochore-associated NDC80 complex, which is required for chromosome segregation and spindle checkpoint activity.</text>
</comment>
<accession>A0A6J8E1G7</accession>
<feature type="coiled-coil region" evidence="11">
    <location>
        <begin position="478"/>
        <end position="537"/>
    </location>
</feature>
<evidence type="ECO:0000259" key="15">
    <source>
        <dbReference type="Pfam" id="PF24487"/>
    </source>
</evidence>
<keyword evidence="6 11" id="KW-0175">Coiled coil</keyword>
<keyword evidence="9 10" id="KW-0137">Centromere</keyword>
<dbReference type="Pfam" id="PF24487">
    <property type="entry name" value="NDC80_loop"/>
    <property type="match status" value="1"/>
</dbReference>
<evidence type="ECO:0000256" key="4">
    <source>
        <dbReference type="ARBA" id="ARBA00022776"/>
    </source>
</evidence>
<evidence type="ECO:0000256" key="3">
    <source>
        <dbReference type="ARBA" id="ARBA00022618"/>
    </source>
</evidence>
<gene>
    <name evidence="16" type="ORF">MCOR_47128</name>
</gene>
<dbReference type="InterPro" id="IPR040967">
    <property type="entry name" value="DUF5595"/>
</dbReference>
<feature type="coiled-coil region" evidence="11">
    <location>
        <begin position="272"/>
        <end position="337"/>
    </location>
</feature>
<organism evidence="16 17">
    <name type="scientific">Mytilus coruscus</name>
    <name type="common">Sea mussel</name>
    <dbReference type="NCBI Taxonomy" id="42192"/>
    <lineage>
        <taxon>Eukaryota</taxon>
        <taxon>Metazoa</taxon>
        <taxon>Spiralia</taxon>
        <taxon>Lophotrochozoa</taxon>
        <taxon>Mollusca</taxon>
        <taxon>Bivalvia</taxon>
        <taxon>Autobranchia</taxon>
        <taxon>Pteriomorphia</taxon>
        <taxon>Mytilida</taxon>
        <taxon>Mytiloidea</taxon>
        <taxon>Mytilidae</taxon>
        <taxon>Mytilinae</taxon>
        <taxon>Mytilus</taxon>
    </lineage>
</organism>
<evidence type="ECO:0000256" key="9">
    <source>
        <dbReference type="ARBA" id="ARBA00023328"/>
    </source>
</evidence>
<evidence type="ECO:0000256" key="5">
    <source>
        <dbReference type="ARBA" id="ARBA00022838"/>
    </source>
</evidence>
<evidence type="ECO:0000313" key="16">
    <source>
        <dbReference type="EMBL" id="CAC5414300.1"/>
    </source>
</evidence>
<evidence type="ECO:0000256" key="7">
    <source>
        <dbReference type="ARBA" id="ARBA00023242"/>
    </source>
</evidence>
<feature type="compositionally biased region" description="Low complexity" evidence="12">
    <location>
        <begin position="7"/>
        <end position="23"/>
    </location>
</feature>
<feature type="domain" description="DUF5595" evidence="14">
    <location>
        <begin position="230"/>
        <end position="291"/>
    </location>
</feature>
<keyword evidence="8 10" id="KW-0131">Cell cycle</keyword>
<reference evidence="16 17" key="1">
    <citation type="submission" date="2020-06" db="EMBL/GenBank/DDBJ databases">
        <authorList>
            <person name="Li R."/>
            <person name="Bekaert M."/>
        </authorList>
    </citation>
    <scope>NUCLEOTIDE SEQUENCE [LARGE SCALE GENOMIC DNA]</scope>
    <source>
        <strain evidence="17">wild</strain>
    </source>
</reference>
<dbReference type="Gene3D" id="1.10.418.30">
    <property type="entry name" value="Ncd80 complex, Ncd80 subunit"/>
    <property type="match status" value="1"/>
</dbReference>
<dbReference type="PANTHER" id="PTHR10643:SF2">
    <property type="entry name" value="KINETOCHORE PROTEIN NDC80 HOMOLOG"/>
    <property type="match status" value="1"/>
</dbReference>
<evidence type="ECO:0000256" key="1">
    <source>
        <dbReference type="ARBA" id="ARBA00007050"/>
    </source>
</evidence>
<evidence type="ECO:0000256" key="11">
    <source>
        <dbReference type="SAM" id="Coils"/>
    </source>
</evidence>
<dbReference type="Gene3D" id="6.10.250.1950">
    <property type="match status" value="1"/>
</dbReference>
<feature type="compositionally biased region" description="Polar residues" evidence="12">
    <location>
        <begin position="35"/>
        <end position="62"/>
    </location>
</feature>
<dbReference type="EMBL" id="CACVKT020008339">
    <property type="protein sequence ID" value="CAC5414300.1"/>
    <property type="molecule type" value="Genomic_DNA"/>
</dbReference>
<keyword evidence="7 10" id="KW-0539">Nucleus</keyword>
<comment type="subcellular location">
    <subcellularLocation>
        <location evidence="10">Chromosome</location>
        <location evidence="10">Centromere</location>
        <location evidence="10">Kinetochore</location>
    </subcellularLocation>
    <subcellularLocation>
        <location evidence="10">Nucleus</location>
    </subcellularLocation>
</comment>
<dbReference type="GO" id="GO:0031262">
    <property type="term" value="C:Ndc80 complex"/>
    <property type="evidence" value="ECO:0007669"/>
    <property type="project" value="UniProtKB-UniRule"/>
</dbReference>
<dbReference type="PANTHER" id="PTHR10643">
    <property type="entry name" value="KINETOCHORE PROTEIN NDC80"/>
    <property type="match status" value="1"/>
</dbReference>
<comment type="similarity">
    <text evidence="1 10">Belongs to the NDC80/HEC1 family.</text>
</comment>
<sequence length="610" mass="70837">MRKSSIGGNRLSSHGSSSRRSSSAVAPLRVRNDNTHNTQHQSRLSSGTSRLSFGRSASSGSGKSPLGRIGMPMGRLSRGSSAGLRGQNCVPKDPRPVSDKLFQRNCIKKLVEFLSEKLYPHCISDKLLQSPTSKDFFRIFEFLYGFLVPKFKLDKKPEEQIPKIFKQIGYPFMISKSQMFALGSPHTWPHILAAVSWLVDHIHTGESLSSCIDNIMFPPDDDFDTKSEKKIEFDYIESTYVAYMRGQDTFEEYDDKLADVLKQKYYGISGGKETLENENRRLLQEIEVLEQDSDKLRSLQEKEHSLKSDIQRFESYLNELEIHRQNQEIVYKEAEDTHTNTAAEYDEYLHQLQRMKSIYETQEFSSADIDRIKASGMELKRQIDEMENRGASVDQDIWSVEMKLSKEREKFEQSLLQYNKLAQLLKSSDVDFQIGFLDASALERLRDVIKPAVVKCSKQCQDTIIKKTSEKITNLDSLEQLTEYVAECQDEADSVEKKIKLIDEEINIKKQNYQQEIQIKIQEEEAMQREIMEMQTQWKTSVPDAKKDLVQKEQWAAQKRREIKKEESQYLDFLRKVVEEVIDHKTKIQERLETMLKDVTNYRKESEKEK</sequence>
<keyword evidence="4 10" id="KW-0498">Mitosis</keyword>
<dbReference type="GO" id="GO:0051315">
    <property type="term" value="P:attachment of mitotic spindle microtubules to kinetochore"/>
    <property type="evidence" value="ECO:0007669"/>
    <property type="project" value="UniProtKB-UniRule"/>
</dbReference>
<comment type="subunit">
    <text evidence="10">Component of the NDC80 complex.</text>
</comment>
<evidence type="ECO:0000256" key="6">
    <source>
        <dbReference type="ARBA" id="ARBA00023054"/>
    </source>
</evidence>
<dbReference type="InterPro" id="IPR005550">
    <property type="entry name" value="Kinetochore_Ndc80"/>
</dbReference>
<dbReference type="Pfam" id="PF03801">
    <property type="entry name" value="Ndc80_HEC"/>
    <property type="match status" value="1"/>
</dbReference>
<feature type="domain" description="Kinetochore protein NDC80 loop region" evidence="15">
    <location>
        <begin position="393"/>
        <end position="599"/>
    </location>
</feature>
<keyword evidence="17" id="KW-1185">Reference proteome</keyword>
<dbReference type="InterPro" id="IPR057091">
    <property type="entry name" value="NDC80_loop"/>
</dbReference>
<proteinExistence type="inferred from homology"/>
<dbReference type="FunFam" id="1.10.418.30:FF:000002">
    <property type="entry name" value="NDC80, kinetochore complex component"/>
    <property type="match status" value="1"/>
</dbReference>
<evidence type="ECO:0000259" key="13">
    <source>
        <dbReference type="Pfam" id="PF03801"/>
    </source>
</evidence>
<dbReference type="InterPro" id="IPR038273">
    <property type="entry name" value="Ndc80_sf"/>
</dbReference>
<dbReference type="AlphaFoldDB" id="A0A6J8E1G7"/>
<feature type="domain" description="Kinetochore protein Ndc80 CH" evidence="13">
    <location>
        <begin position="87"/>
        <end position="204"/>
    </location>
</feature>
<dbReference type="Proteomes" id="UP000507470">
    <property type="component" value="Unassembled WGS sequence"/>
</dbReference>
<dbReference type="Pfam" id="PF18077">
    <property type="entry name" value="DUF5595"/>
    <property type="match status" value="1"/>
</dbReference>
<dbReference type="GO" id="GO:0051301">
    <property type="term" value="P:cell division"/>
    <property type="evidence" value="ECO:0007669"/>
    <property type="project" value="UniProtKB-UniRule"/>
</dbReference>
<keyword evidence="3 10" id="KW-0132">Cell division</keyword>
<evidence type="ECO:0000313" key="17">
    <source>
        <dbReference type="Proteomes" id="UP000507470"/>
    </source>
</evidence>
<keyword evidence="5 10" id="KW-0995">Kinetochore</keyword>
<feature type="region of interest" description="Disordered" evidence="12">
    <location>
        <begin position="1"/>
        <end position="90"/>
    </location>
</feature>
<dbReference type="GO" id="GO:0005634">
    <property type="term" value="C:nucleus"/>
    <property type="evidence" value="ECO:0007669"/>
    <property type="project" value="UniProtKB-SubCell"/>
</dbReference>
<keyword evidence="2 10" id="KW-0158">Chromosome</keyword>
<evidence type="ECO:0000256" key="10">
    <source>
        <dbReference type="RuleBase" id="RU368072"/>
    </source>
</evidence>
<dbReference type="GO" id="GO:0005815">
    <property type="term" value="C:microtubule organizing center"/>
    <property type="evidence" value="ECO:0007669"/>
    <property type="project" value="UniProtKB-ARBA"/>
</dbReference>
<evidence type="ECO:0000256" key="12">
    <source>
        <dbReference type="SAM" id="MobiDB-lite"/>
    </source>
</evidence>
<dbReference type="GO" id="GO:0000226">
    <property type="term" value="P:microtubule cytoskeleton organization"/>
    <property type="evidence" value="ECO:0007669"/>
    <property type="project" value="UniProtKB-ARBA"/>
</dbReference>
<dbReference type="OrthoDB" id="7459479at2759"/>
<protein>
    <recommendedName>
        <fullName evidence="10">Kinetochore protein NDC80</fullName>
    </recommendedName>
</protein>
<name>A0A6J8E1G7_MYTCO</name>
<dbReference type="GO" id="GO:0005737">
    <property type="term" value="C:cytoplasm"/>
    <property type="evidence" value="ECO:0007669"/>
    <property type="project" value="UniProtKB-ARBA"/>
</dbReference>